<dbReference type="HAMAP" id="MF_03187">
    <property type="entry name" value="Methyltr_EFM5"/>
    <property type="match status" value="1"/>
</dbReference>
<name>A0ABP1G792_9CHLO</name>
<protein>
    <recommendedName>
        <fullName evidence="5">Protein-lysine N-methyltransferase VP750_LOCUS7769</fullName>
        <ecNumber evidence="5">2.1.1.-</ecNumber>
    </recommendedName>
</protein>
<dbReference type="InterPro" id="IPR002052">
    <property type="entry name" value="DNA_methylase_N6_adenine_CS"/>
</dbReference>
<sequence length="213" mass="23679">MDDADKPALSQDTLRALNEFLSEAQAAADEQQNPFSENWGLSQFWYTEETAGILAKEVVEAAGPSGRIACIACPSLFRALRSKFPDARAHLFEVDLRFEALGHFSLYDYREPRAVPEDLKGAFSVVVADPPYLSEECLQKTLETVKVLAKPSDQGPKSYLLTGATMQKLAKQLLGLRPTKFRPQHKTKLGNEFYLYTNSDSSAQRLGGWDADT</sequence>
<dbReference type="EC" id="2.1.1.-" evidence="5"/>
<dbReference type="PANTHER" id="PTHR13200:SF0">
    <property type="entry name" value="EEF1A LYSINE METHYLTRANSFERASE 1"/>
    <property type="match status" value="1"/>
</dbReference>
<evidence type="ECO:0000256" key="4">
    <source>
        <dbReference type="ARBA" id="ARBA00022679"/>
    </source>
</evidence>
<dbReference type="EMBL" id="CAXHTA020000015">
    <property type="protein sequence ID" value="CAL5225863.1"/>
    <property type="molecule type" value="Genomic_DNA"/>
</dbReference>
<dbReference type="Pfam" id="PF10237">
    <property type="entry name" value="N6-adenineMlase"/>
    <property type="match status" value="1"/>
</dbReference>
<evidence type="ECO:0000256" key="2">
    <source>
        <dbReference type="ARBA" id="ARBA00022490"/>
    </source>
</evidence>
<dbReference type="PANTHER" id="PTHR13200">
    <property type="entry name" value="EEF1A LYSINE METHYLTRANSFERASE 1"/>
    <property type="match status" value="1"/>
</dbReference>
<organism evidence="6 7">
    <name type="scientific">Coccomyxa viridis</name>
    <dbReference type="NCBI Taxonomy" id="1274662"/>
    <lineage>
        <taxon>Eukaryota</taxon>
        <taxon>Viridiplantae</taxon>
        <taxon>Chlorophyta</taxon>
        <taxon>core chlorophytes</taxon>
        <taxon>Trebouxiophyceae</taxon>
        <taxon>Trebouxiophyceae incertae sedis</taxon>
        <taxon>Coccomyxaceae</taxon>
        <taxon>Coccomyxa</taxon>
    </lineage>
</organism>
<keyword evidence="7" id="KW-1185">Reference proteome</keyword>
<keyword evidence="2 5" id="KW-0963">Cytoplasm</keyword>
<dbReference type="PROSITE" id="PS00092">
    <property type="entry name" value="N6_MTASE"/>
    <property type="match status" value="1"/>
</dbReference>
<evidence type="ECO:0000313" key="7">
    <source>
        <dbReference type="Proteomes" id="UP001497392"/>
    </source>
</evidence>
<gene>
    <name evidence="6" type="primary">g8647</name>
    <name evidence="6" type="ORF">VP750_LOCUS7769</name>
</gene>
<proteinExistence type="inferred from homology"/>
<comment type="subcellular location">
    <subcellularLocation>
        <location evidence="1 5">Cytoplasm</location>
    </subcellularLocation>
</comment>
<keyword evidence="4 5" id="KW-0808">Transferase</keyword>
<evidence type="ECO:0000256" key="1">
    <source>
        <dbReference type="ARBA" id="ARBA00004496"/>
    </source>
</evidence>
<comment type="function">
    <text evidence="5">S-adenosyl-L-methionine-dependent protein-lysine N-methyltransferase that methylates elongation factor 1-alpha.</text>
</comment>
<evidence type="ECO:0000313" key="6">
    <source>
        <dbReference type="EMBL" id="CAL5225863.1"/>
    </source>
</evidence>
<dbReference type="InterPro" id="IPR041370">
    <property type="entry name" value="Mlase_EEF1AKMT1/ZCCHC4"/>
</dbReference>
<evidence type="ECO:0000256" key="5">
    <source>
        <dbReference type="HAMAP-Rule" id="MF_03187"/>
    </source>
</evidence>
<dbReference type="Proteomes" id="UP001497392">
    <property type="component" value="Unassembled WGS sequence"/>
</dbReference>
<evidence type="ECO:0000256" key="3">
    <source>
        <dbReference type="ARBA" id="ARBA00022603"/>
    </source>
</evidence>
<reference evidence="6 7" key="1">
    <citation type="submission" date="2024-06" db="EMBL/GenBank/DDBJ databases">
        <authorList>
            <person name="Kraege A."/>
            <person name="Thomma B."/>
        </authorList>
    </citation>
    <scope>NUCLEOTIDE SEQUENCE [LARGE SCALE GENOMIC DNA]</scope>
</reference>
<dbReference type="InterPro" id="IPR019369">
    <property type="entry name" value="Efm5/EEF1AKMT1"/>
</dbReference>
<comment type="similarity">
    <text evidence="5">Belongs to the class I-like SAM-binding methyltransferase superfamily. EFM5 family.</text>
</comment>
<comment type="caution">
    <text evidence="6">The sequence shown here is derived from an EMBL/GenBank/DDBJ whole genome shotgun (WGS) entry which is preliminary data.</text>
</comment>
<keyword evidence="3 5" id="KW-0489">Methyltransferase</keyword>
<accession>A0ABP1G792</accession>